<dbReference type="AlphaFoldDB" id="A0A9N9MUM2"/>
<dbReference type="GO" id="GO:0019185">
    <property type="term" value="C:snRNA-activating protein complex"/>
    <property type="evidence" value="ECO:0007669"/>
    <property type="project" value="TreeGrafter"/>
</dbReference>
<keyword evidence="6" id="KW-0804">Transcription</keyword>
<keyword evidence="12" id="KW-1185">Reference proteome</keyword>
<reference evidence="11" key="1">
    <citation type="submission" date="2022-01" db="EMBL/GenBank/DDBJ databases">
        <authorList>
            <person name="King R."/>
        </authorList>
    </citation>
    <scope>NUCLEOTIDE SEQUENCE</scope>
</reference>
<comment type="similarity">
    <text evidence="2">Belongs to the SNAPC3/SRD2 family.</text>
</comment>
<dbReference type="PANTHER" id="PTHR13421:SF16">
    <property type="entry name" value="SNRNA-ACTIVATING PROTEIN COMPLEX SUBUNIT 3"/>
    <property type="match status" value="1"/>
</dbReference>
<protein>
    <recommendedName>
        <fullName evidence="3">snRNA-activating protein complex subunit 3</fullName>
    </recommendedName>
    <alternativeName>
        <fullName evidence="10">Small nuclear RNA-activating complex polypeptide 3</fullName>
    </alternativeName>
</protein>
<keyword evidence="5" id="KW-0238">DNA-binding</keyword>
<dbReference type="GO" id="GO:0000978">
    <property type="term" value="F:RNA polymerase II cis-regulatory region sequence-specific DNA binding"/>
    <property type="evidence" value="ECO:0007669"/>
    <property type="project" value="TreeGrafter"/>
</dbReference>
<organism evidence="11 12">
    <name type="scientific">Ceutorhynchus assimilis</name>
    <name type="common">cabbage seed weevil</name>
    <dbReference type="NCBI Taxonomy" id="467358"/>
    <lineage>
        <taxon>Eukaryota</taxon>
        <taxon>Metazoa</taxon>
        <taxon>Ecdysozoa</taxon>
        <taxon>Arthropoda</taxon>
        <taxon>Hexapoda</taxon>
        <taxon>Insecta</taxon>
        <taxon>Pterygota</taxon>
        <taxon>Neoptera</taxon>
        <taxon>Endopterygota</taxon>
        <taxon>Coleoptera</taxon>
        <taxon>Polyphaga</taxon>
        <taxon>Cucujiformia</taxon>
        <taxon>Curculionidae</taxon>
        <taxon>Ceutorhynchinae</taxon>
        <taxon>Ceutorhynchus</taxon>
    </lineage>
</organism>
<dbReference type="PANTHER" id="PTHR13421">
    <property type="entry name" value="SNRNA-ACTIVATING PROTEIN COMPLEX SUBUNIT 3"/>
    <property type="match status" value="1"/>
</dbReference>
<evidence type="ECO:0000256" key="7">
    <source>
        <dbReference type="ARBA" id="ARBA00023242"/>
    </source>
</evidence>
<evidence type="ECO:0000256" key="9">
    <source>
        <dbReference type="ARBA" id="ARBA00025958"/>
    </source>
</evidence>
<accession>A0A9N9MUM2</accession>
<evidence type="ECO:0000256" key="2">
    <source>
        <dbReference type="ARBA" id="ARBA00010410"/>
    </source>
</evidence>
<comment type="subunit">
    <text evidence="9">Part of the SNAPc complex composed of 5 subunits: SNAPC1, SNAPC2, SNAPC3, SNAPC4 and SNAPC5. SNAPC3 interacts with SNAPC1.</text>
</comment>
<sequence length="403" mass="46178">MEKVYPPEKFKATEPLDLETYFKEYQAELNLPKLPSNDTPNNISKILQEQFQLPFSNDDILNLESLCTISKLTSHQENPNLPLKDIQTSRNNRSMPETHQIVPEARGLSTVRSTVILNSVKDQPKLYERRLTATNIDDLKIKSDPDAMKDIEPGSAFIQRVSILMPLDFLQGHKQSADYLRVQYEIDILSTQTLLDLANSIKCISDMLAIREVDNMDTYKREYLGDPKIEYPSRSFFIENTFYNDMSAPNSIDYSEVIQNWAMQNKIGTFGTKSMNVTIGSLKPRFGYGYVFIHQGNCEHVVCFSDARLLQNCDDLASNKYPKVVFSRRIHNHICFMCSDVHSSWLVVGSDRLTVKNAFLCTECCKSYMFLNGEKIGKFKLYPLSNSFIVSEAIKEADEEEDN</sequence>
<dbReference type="GO" id="GO:0001006">
    <property type="term" value="F:RNA polymerase III type 3 promoter sequence-specific DNA binding"/>
    <property type="evidence" value="ECO:0007669"/>
    <property type="project" value="TreeGrafter"/>
</dbReference>
<dbReference type="GO" id="GO:0042795">
    <property type="term" value="P:snRNA transcription by RNA polymerase II"/>
    <property type="evidence" value="ECO:0007669"/>
    <property type="project" value="TreeGrafter"/>
</dbReference>
<evidence type="ECO:0000256" key="10">
    <source>
        <dbReference type="ARBA" id="ARBA00029606"/>
    </source>
</evidence>
<comment type="function">
    <text evidence="8">Part of the SNAPc complex required for the transcription of both RNA polymerase II and III small-nuclear RNA genes. Binds to the proximal sequence element (PSE), a non-TATA-box basal promoter element common to these 2 types of genes. Recruits TBP and BRF2 to the U6 snRNA TATA box.</text>
</comment>
<dbReference type="GO" id="GO:0005634">
    <property type="term" value="C:nucleus"/>
    <property type="evidence" value="ECO:0007669"/>
    <property type="project" value="UniProtKB-SubCell"/>
</dbReference>
<name>A0A9N9MUM2_9CUCU</name>
<dbReference type="OrthoDB" id="46583at2759"/>
<evidence type="ECO:0000256" key="3">
    <source>
        <dbReference type="ARBA" id="ARBA00013634"/>
    </source>
</evidence>
<evidence type="ECO:0000313" key="11">
    <source>
        <dbReference type="EMBL" id="CAG9769375.1"/>
    </source>
</evidence>
<comment type="subcellular location">
    <subcellularLocation>
        <location evidence="1">Nucleus</location>
    </subcellularLocation>
</comment>
<evidence type="ECO:0000256" key="8">
    <source>
        <dbReference type="ARBA" id="ARBA00025193"/>
    </source>
</evidence>
<keyword evidence="4" id="KW-0805">Transcription regulation</keyword>
<dbReference type="GO" id="GO:0042796">
    <property type="term" value="P:snRNA transcription by RNA polymerase III"/>
    <property type="evidence" value="ECO:0007669"/>
    <property type="project" value="TreeGrafter"/>
</dbReference>
<evidence type="ECO:0000256" key="5">
    <source>
        <dbReference type="ARBA" id="ARBA00023125"/>
    </source>
</evidence>
<dbReference type="EMBL" id="OU892281">
    <property type="protein sequence ID" value="CAG9769375.1"/>
    <property type="molecule type" value="Genomic_DNA"/>
</dbReference>
<keyword evidence="7" id="KW-0539">Nucleus</keyword>
<evidence type="ECO:0000256" key="1">
    <source>
        <dbReference type="ARBA" id="ARBA00004123"/>
    </source>
</evidence>
<dbReference type="Proteomes" id="UP001152799">
    <property type="component" value="Chromosome 5"/>
</dbReference>
<evidence type="ECO:0000313" key="12">
    <source>
        <dbReference type="Proteomes" id="UP001152799"/>
    </source>
</evidence>
<evidence type="ECO:0000256" key="6">
    <source>
        <dbReference type="ARBA" id="ARBA00023163"/>
    </source>
</evidence>
<gene>
    <name evidence="11" type="ORF">CEUTPL_LOCUS9887</name>
</gene>
<dbReference type="GO" id="GO:0001046">
    <property type="term" value="F:core promoter sequence-specific DNA binding"/>
    <property type="evidence" value="ECO:0007669"/>
    <property type="project" value="TreeGrafter"/>
</dbReference>
<dbReference type="Pfam" id="PF12251">
    <property type="entry name" value="SNAPC3"/>
    <property type="match status" value="1"/>
</dbReference>
<evidence type="ECO:0000256" key="4">
    <source>
        <dbReference type="ARBA" id="ARBA00023015"/>
    </source>
</evidence>
<proteinExistence type="inferred from homology"/>
<dbReference type="GO" id="GO:0003681">
    <property type="term" value="F:bent DNA binding"/>
    <property type="evidence" value="ECO:0007669"/>
    <property type="project" value="TreeGrafter"/>
</dbReference>
<dbReference type="InterPro" id="IPR022042">
    <property type="entry name" value="snRNA-activating_su3"/>
</dbReference>